<reference evidence="3" key="1">
    <citation type="submission" date="2022-07" db="EMBL/GenBank/DDBJ databases">
        <title>Fungi with potential for degradation of polypropylene.</title>
        <authorList>
            <person name="Gostincar C."/>
        </authorList>
    </citation>
    <scope>NUCLEOTIDE SEQUENCE</scope>
    <source>
        <strain evidence="3">EXF-13287</strain>
    </source>
</reference>
<dbReference type="AlphaFoldDB" id="A0AA38RF99"/>
<evidence type="ECO:0000313" key="3">
    <source>
        <dbReference type="EMBL" id="KAJ9138587.1"/>
    </source>
</evidence>
<dbReference type="Proteomes" id="UP001174691">
    <property type="component" value="Unassembled WGS sequence"/>
</dbReference>
<proteinExistence type="predicted"/>
<feature type="compositionally biased region" description="Acidic residues" evidence="1">
    <location>
        <begin position="48"/>
        <end position="66"/>
    </location>
</feature>
<organism evidence="3 4">
    <name type="scientific">Coniochaeta hoffmannii</name>
    <dbReference type="NCBI Taxonomy" id="91930"/>
    <lineage>
        <taxon>Eukaryota</taxon>
        <taxon>Fungi</taxon>
        <taxon>Dikarya</taxon>
        <taxon>Ascomycota</taxon>
        <taxon>Pezizomycotina</taxon>
        <taxon>Sordariomycetes</taxon>
        <taxon>Sordariomycetidae</taxon>
        <taxon>Coniochaetales</taxon>
        <taxon>Coniochaetaceae</taxon>
        <taxon>Coniochaeta</taxon>
    </lineage>
</organism>
<name>A0AA38RF99_9PEZI</name>
<accession>A0AA38RF99</accession>
<keyword evidence="2" id="KW-1133">Transmembrane helix</keyword>
<evidence type="ECO:0000256" key="1">
    <source>
        <dbReference type="SAM" id="MobiDB-lite"/>
    </source>
</evidence>
<evidence type="ECO:0000313" key="4">
    <source>
        <dbReference type="Proteomes" id="UP001174691"/>
    </source>
</evidence>
<keyword evidence="2" id="KW-0812">Transmembrane</keyword>
<feature type="transmembrane region" description="Helical" evidence="2">
    <location>
        <begin position="21"/>
        <end position="41"/>
    </location>
</feature>
<keyword evidence="2" id="KW-0472">Membrane</keyword>
<sequence>MSSPYDRYDRGSSRRRRVWGHWVPLVLTVTVATVGLAAWAWSQRNNEDEHDEDEPVAQDLDYENADYGDNPPYGASGDDRKPPPTFTGGDLRPGETGYGTAPSQADSGSGWGARMSGALRRTPSPQQFIEGASKTVVAGVAAAGAAVGSALAAIREEDKNAYADHETWSEEADAKEKRPAASSRSRDPSKRRKTVAIIVSADTNLDDIDEDGFHEHASILSHIPRHNDFSMIKLFVLIYAPGLKDQSLDATNNLPPASLSSSFSNIGHDQAQTPGDETKSPLLTGSSANPAFNAVYSQALGLVEKESMVLPFTTPNGHVHILRHLQPEVVYLQESLAGDNGSVVTHLQTWLRHDIILVVGAESGHGGLADSESEAEKPEKAAEKWWQREDRVGRGRGVIVVDSMRVHDDWARRVQQKD</sequence>
<feature type="region of interest" description="Disordered" evidence="1">
    <location>
        <begin position="164"/>
        <end position="192"/>
    </location>
</feature>
<gene>
    <name evidence="3" type="ORF">NKR19_g7780</name>
</gene>
<evidence type="ECO:0000256" key="2">
    <source>
        <dbReference type="SAM" id="Phobius"/>
    </source>
</evidence>
<feature type="compositionally biased region" description="Basic and acidic residues" evidence="1">
    <location>
        <begin position="164"/>
        <end position="188"/>
    </location>
</feature>
<comment type="caution">
    <text evidence="3">The sequence shown here is derived from an EMBL/GenBank/DDBJ whole genome shotgun (WGS) entry which is preliminary data.</text>
</comment>
<dbReference type="EMBL" id="JANBVN010000142">
    <property type="protein sequence ID" value="KAJ9138587.1"/>
    <property type="molecule type" value="Genomic_DNA"/>
</dbReference>
<protein>
    <submittedName>
        <fullName evidence="3">Peroxin 22-like protein</fullName>
    </submittedName>
</protein>
<keyword evidence="4" id="KW-1185">Reference proteome</keyword>
<feature type="region of interest" description="Disordered" evidence="1">
    <location>
        <begin position="44"/>
        <end position="118"/>
    </location>
</feature>